<organism evidence="2 3">
    <name type="scientific">Cercospora kikuchii</name>
    <dbReference type="NCBI Taxonomy" id="84275"/>
    <lineage>
        <taxon>Eukaryota</taxon>
        <taxon>Fungi</taxon>
        <taxon>Dikarya</taxon>
        <taxon>Ascomycota</taxon>
        <taxon>Pezizomycotina</taxon>
        <taxon>Dothideomycetes</taxon>
        <taxon>Dothideomycetidae</taxon>
        <taxon>Mycosphaerellales</taxon>
        <taxon>Mycosphaerellaceae</taxon>
        <taxon>Cercospora</taxon>
    </lineage>
</organism>
<evidence type="ECO:0000313" key="3">
    <source>
        <dbReference type="Proteomes" id="UP000825890"/>
    </source>
</evidence>
<protein>
    <submittedName>
        <fullName evidence="2">Uncharacterized protein</fullName>
    </submittedName>
</protein>
<keyword evidence="3" id="KW-1185">Reference proteome</keyword>
<evidence type="ECO:0000313" key="2">
    <source>
        <dbReference type="EMBL" id="GIZ49529.1"/>
    </source>
</evidence>
<dbReference type="OrthoDB" id="3645724at2759"/>
<gene>
    <name evidence="2" type="ORF">CKM354_001255900</name>
</gene>
<feature type="compositionally biased region" description="Low complexity" evidence="1">
    <location>
        <begin position="17"/>
        <end position="37"/>
    </location>
</feature>
<feature type="region of interest" description="Disordered" evidence="1">
    <location>
        <begin position="1"/>
        <end position="38"/>
    </location>
</feature>
<evidence type="ECO:0000256" key="1">
    <source>
        <dbReference type="SAM" id="MobiDB-lite"/>
    </source>
</evidence>
<dbReference type="RefSeq" id="XP_044664016.1">
    <property type="nucleotide sequence ID" value="XM_044808081.1"/>
</dbReference>
<dbReference type="AlphaFoldDB" id="A0A9P3FM73"/>
<sequence length="229" mass="25145">MLQSLKKQLSPTKRNMSTSQPRISISISTSSPALSKSGSQPFTITLRANITNTLQPITVDTFHTVLYRRGLALDYQGLNFKDTSSDGLAERRVIDVQYRVPESLTETSESVVEIPPLNDGSDAYIVQHTFQTPASSDVPGHGRGEQLSSADSEMDAIVEDLMREMTNQTAGLEVGRTYEIGLGNDMNRVSWWRVGTKAEVFAQGSSSRRSDGPTIELELVKTATFTVVE</sequence>
<dbReference type="Proteomes" id="UP000825890">
    <property type="component" value="Unassembled WGS sequence"/>
</dbReference>
<accession>A0A9P3FM73</accession>
<proteinExistence type="predicted"/>
<comment type="caution">
    <text evidence="2">The sequence shown here is derived from an EMBL/GenBank/DDBJ whole genome shotgun (WGS) entry which is preliminary data.</text>
</comment>
<dbReference type="EMBL" id="BOLY01000009">
    <property type="protein sequence ID" value="GIZ49529.1"/>
    <property type="molecule type" value="Genomic_DNA"/>
</dbReference>
<feature type="compositionally biased region" description="Polar residues" evidence="1">
    <location>
        <begin position="1"/>
        <end position="16"/>
    </location>
</feature>
<reference evidence="2 3" key="1">
    <citation type="submission" date="2021-01" db="EMBL/GenBank/DDBJ databases">
        <title>Cercospora kikuchii MAFF 305040 whole genome shotgun sequence.</title>
        <authorList>
            <person name="Kashiwa T."/>
            <person name="Suzuki T."/>
        </authorList>
    </citation>
    <scope>NUCLEOTIDE SEQUENCE [LARGE SCALE GENOMIC DNA]</scope>
    <source>
        <strain evidence="2 3">MAFF 305040</strain>
    </source>
</reference>
<name>A0A9P3FM73_9PEZI</name>
<dbReference type="GeneID" id="68298134"/>